<accession>A0A5B6VLX3</accession>
<name>A0A5B6VLX3_9ROSI</name>
<sequence>MVVEGEEREKRKERKLNGKINGNFRCLGAWDSKVNGGGEKCGKLATEHRNRPQGALPSDTENHKGVSDKEHCKVVTLQSGKILEPKVVEVEDGPIDKEEVQP</sequence>
<keyword evidence="3" id="KW-1185">Reference proteome</keyword>
<proteinExistence type="predicted"/>
<protein>
    <submittedName>
        <fullName evidence="2">Uncharacterized protein</fullName>
    </submittedName>
</protein>
<evidence type="ECO:0000313" key="2">
    <source>
        <dbReference type="EMBL" id="KAA3470046.1"/>
    </source>
</evidence>
<evidence type="ECO:0000256" key="1">
    <source>
        <dbReference type="SAM" id="MobiDB-lite"/>
    </source>
</evidence>
<dbReference type="EMBL" id="SMMG02000006">
    <property type="protein sequence ID" value="KAA3470046.1"/>
    <property type="molecule type" value="Genomic_DNA"/>
</dbReference>
<dbReference type="Proteomes" id="UP000325315">
    <property type="component" value="Unassembled WGS sequence"/>
</dbReference>
<dbReference type="OrthoDB" id="10466978at2759"/>
<dbReference type="AlphaFoldDB" id="A0A5B6VLX3"/>
<feature type="region of interest" description="Disordered" evidence="1">
    <location>
        <begin position="48"/>
        <end position="67"/>
    </location>
</feature>
<organism evidence="2 3">
    <name type="scientific">Gossypium australe</name>
    <dbReference type="NCBI Taxonomy" id="47621"/>
    <lineage>
        <taxon>Eukaryota</taxon>
        <taxon>Viridiplantae</taxon>
        <taxon>Streptophyta</taxon>
        <taxon>Embryophyta</taxon>
        <taxon>Tracheophyta</taxon>
        <taxon>Spermatophyta</taxon>
        <taxon>Magnoliopsida</taxon>
        <taxon>eudicotyledons</taxon>
        <taxon>Gunneridae</taxon>
        <taxon>Pentapetalae</taxon>
        <taxon>rosids</taxon>
        <taxon>malvids</taxon>
        <taxon>Malvales</taxon>
        <taxon>Malvaceae</taxon>
        <taxon>Malvoideae</taxon>
        <taxon>Gossypium</taxon>
    </lineage>
</organism>
<gene>
    <name evidence="2" type="ORF">EPI10_015786</name>
</gene>
<comment type="caution">
    <text evidence="2">The sequence shown here is derived from an EMBL/GenBank/DDBJ whole genome shotgun (WGS) entry which is preliminary data.</text>
</comment>
<reference evidence="2" key="1">
    <citation type="submission" date="2019-08" db="EMBL/GenBank/DDBJ databases">
        <authorList>
            <person name="Liu F."/>
        </authorList>
    </citation>
    <scope>NUCLEOTIDE SEQUENCE [LARGE SCALE GENOMIC DNA]</scope>
    <source>
        <strain evidence="2">PA1801</strain>
        <tissue evidence="2">Leaf</tissue>
    </source>
</reference>
<evidence type="ECO:0000313" key="3">
    <source>
        <dbReference type="Proteomes" id="UP000325315"/>
    </source>
</evidence>